<dbReference type="InterPro" id="IPR013731">
    <property type="entry name" value="OapA_N"/>
</dbReference>
<name>A0ABY2SQW0_9HYPH</name>
<proteinExistence type="predicted"/>
<feature type="transmembrane region" description="Helical" evidence="1">
    <location>
        <begin position="70"/>
        <end position="87"/>
    </location>
</feature>
<keyword evidence="1" id="KW-0812">Transmembrane</keyword>
<keyword evidence="4" id="KW-1185">Reference proteome</keyword>
<dbReference type="Proteomes" id="UP000305202">
    <property type="component" value="Unassembled WGS sequence"/>
</dbReference>
<dbReference type="Gene3D" id="3.10.450.350">
    <property type="match status" value="1"/>
</dbReference>
<keyword evidence="1" id="KW-1133">Transmembrane helix</keyword>
<organism evidence="3 4">
    <name type="scientific">Martelella alba</name>
    <dbReference type="NCBI Taxonomy" id="2590451"/>
    <lineage>
        <taxon>Bacteria</taxon>
        <taxon>Pseudomonadati</taxon>
        <taxon>Pseudomonadota</taxon>
        <taxon>Alphaproteobacteria</taxon>
        <taxon>Hyphomicrobiales</taxon>
        <taxon>Aurantimonadaceae</taxon>
        <taxon>Martelella</taxon>
    </lineage>
</organism>
<gene>
    <name evidence="3" type="ORF">FCN80_00450</name>
</gene>
<evidence type="ECO:0000259" key="2">
    <source>
        <dbReference type="PROSITE" id="PS51782"/>
    </source>
</evidence>
<reference evidence="3 4" key="1">
    <citation type="submission" date="2019-04" db="EMBL/GenBank/DDBJ databases">
        <authorList>
            <person name="Li M."/>
            <person name="Gao C."/>
        </authorList>
    </citation>
    <scope>NUCLEOTIDE SEQUENCE [LARGE SCALE GENOMIC DNA]</scope>
    <source>
        <strain evidence="3 4">BGMRC 2031</strain>
    </source>
</reference>
<keyword evidence="1" id="KW-0472">Membrane</keyword>
<evidence type="ECO:0000313" key="3">
    <source>
        <dbReference type="EMBL" id="TKI08567.1"/>
    </source>
</evidence>
<protein>
    <recommendedName>
        <fullName evidence="2">LysM domain-containing protein</fullName>
    </recommendedName>
</protein>
<dbReference type="InterPro" id="IPR018392">
    <property type="entry name" value="LysM"/>
</dbReference>
<feature type="domain" description="LysM" evidence="2">
    <location>
        <begin position="130"/>
        <end position="178"/>
    </location>
</feature>
<dbReference type="Pfam" id="PF04225">
    <property type="entry name" value="LysM_OapA"/>
    <property type="match status" value="1"/>
</dbReference>
<evidence type="ECO:0000256" key="1">
    <source>
        <dbReference type="SAM" id="Phobius"/>
    </source>
</evidence>
<dbReference type="EMBL" id="SZPQ01000001">
    <property type="protein sequence ID" value="TKI08567.1"/>
    <property type="molecule type" value="Genomic_DNA"/>
</dbReference>
<dbReference type="InterPro" id="IPR007340">
    <property type="entry name" value="LysM_Opacity-associatedA"/>
</dbReference>
<evidence type="ECO:0000313" key="4">
    <source>
        <dbReference type="Proteomes" id="UP000305202"/>
    </source>
</evidence>
<accession>A0ABY2SQW0</accession>
<comment type="caution">
    <text evidence="3">The sequence shown here is derived from an EMBL/GenBank/DDBJ whole genome shotgun (WGS) entry which is preliminary data.</text>
</comment>
<sequence length="212" mass="23358">MGRIARGKHRGPGGILPAFGKFQWPPAKSIRPGDESQAIGRPMLNLLKKIWYWPEQLHWMHPLPLFHRRGLLISAALIMLALLWPYSPDDRVATGRNAENQAGPGDVMQAELADTDTAGHSAPPAADEVRKYRIVEGQTLAQLFRQHNLPVADVFAMAQAEGDDKPLSNLHAGQQVVIDLNAQGLVASLEIEVSPTASIKFIRQPDGAYLRR</sequence>
<dbReference type="PROSITE" id="PS51782">
    <property type="entry name" value="LYSM"/>
    <property type="match status" value="1"/>
</dbReference>
<dbReference type="Pfam" id="PF08525">
    <property type="entry name" value="OapA_N"/>
    <property type="match status" value="1"/>
</dbReference>